<dbReference type="RefSeq" id="WP_262394388.1">
    <property type="nucleotide sequence ID" value="NZ_JACRTD010000002.1"/>
</dbReference>
<accession>A0A926EQ07</accession>
<gene>
    <name evidence="1" type="ORF">H8705_03065</name>
</gene>
<dbReference type="InterPro" id="IPR025619">
    <property type="entry name" value="YlzJ"/>
</dbReference>
<evidence type="ECO:0000313" key="2">
    <source>
        <dbReference type="Proteomes" id="UP000623678"/>
    </source>
</evidence>
<sequence length="65" mass="7475">MILHSIVPIDYILPAENTVEYAYKRVNNSYIQGTKSEGKFTVTRLISTDPKMYLDPHYNPGQTLK</sequence>
<reference evidence="1" key="1">
    <citation type="submission" date="2020-08" db="EMBL/GenBank/DDBJ databases">
        <title>Genome public.</title>
        <authorList>
            <person name="Liu C."/>
            <person name="Sun Q."/>
        </authorList>
    </citation>
    <scope>NUCLEOTIDE SEQUENCE</scope>
    <source>
        <strain evidence="1">NSJ-64</strain>
    </source>
</reference>
<evidence type="ECO:0000313" key="1">
    <source>
        <dbReference type="EMBL" id="MBC8584557.1"/>
    </source>
</evidence>
<dbReference type="AlphaFoldDB" id="A0A926EQ07"/>
<comment type="caution">
    <text evidence="1">The sequence shown here is derived from an EMBL/GenBank/DDBJ whole genome shotgun (WGS) entry which is preliminary data.</text>
</comment>
<dbReference type="EMBL" id="JACRTD010000002">
    <property type="protein sequence ID" value="MBC8584557.1"/>
    <property type="molecule type" value="Genomic_DNA"/>
</dbReference>
<keyword evidence="2" id="KW-1185">Reference proteome</keyword>
<name>A0A926EQ07_9FIRM</name>
<dbReference type="Pfam" id="PF14035">
    <property type="entry name" value="YlzJ"/>
    <property type="match status" value="1"/>
</dbReference>
<dbReference type="Proteomes" id="UP000623678">
    <property type="component" value="Unassembled WGS sequence"/>
</dbReference>
<proteinExistence type="predicted"/>
<protein>
    <submittedName>
        <fullName evidence="1">Uncharacterized protein</fullName>
    </submittedName>
</protein>
<organism evidence="1 2">
    <name type="scientific">Youxingia wuxianensis</name>
    <dbReference type="NCBI Taxonomy" id="2763678"/>
    <lineage>
        <taxon>Bacteria</taxon>
        <taxon>Bacillati</taxon>
        <taxon>Bacillota</taxon>
        <taxon>Clostridia</taxon>
        <taxon>Eubacteriales</taxon>
        <taxon>Oscillospiraceae</taxon>
        <taxon>Youxingia</taxon>
    </lineage>
</organism>